<dbReference type="Pfam" id="PF00651">
    <property type="entry name" value="BTB"/>
    <property type="match status" value="1"/>
</dbReference>
<dbReference type="CDD" id="cd18186">
    <property type="entry name" value="BTB_POZ_ZBTB_KLHL-like"/>
    <property type="match status" value="1"/>
</dbReference>
<sequence>MAILLFISQIFQVSLVPNVTFAIIDLKNDEKVELSTSLTSLLLCSGQHIPFRIDGADIWRIIRKQNYKISCSIRVNNVSTELKSTTFLSSNRSLTDDVKAMRVTGKKADVKIICNDGRIFDVHSFILMARSKIFEAMLTHDTLESINGQIVISDFKSETIEKMIHFLYTDEVEDNSTKDFELLLAADKYDLLNLKSFCINSILNNLSIDNCIDLMLKSDFCPLQELKDKIINFIVANRNKLMEMNGFEKLNLKGDLLKKLLQ</sequence>
<dbReference type="OrthoDB" id="6435570at2759"/>
<dbReference type="InterPro" id="IPR011333">
    <property type="entry name" value="SKP1/BTB/POZ_sf"/>
</dbReference>
<evidence type="ECO:0000256" key="1">
    <source>
        <dbReference type="SAM" id="SignalP"/>
    </source>
</evidence>
<dbReference type="AlphaFoldDB" id="A0A443S6J3"/>
<dbReference type="VEuPathDB" id="VectorBase:LDEU008872"/>
<evidence type="ECO:0000313" key="4">
    <source>
        <dbReference type="Proteomes" id="UP000288716"/>
    </source>
</evidence>
<feature type="signal peptide" evidence="1">
    <location>
        <begin position="1"/>
        <end position="22"/>
    </location>
</feature>
<gene>
    <name evidence="3" type="ORF">B4U80_13427</name>
</gene>
<accession>A0A443S6J3</accession>
<proteinExistence type="predicted"/>
<protein>
    <submittedName>
        <fullName evidence="3">Roadkill-like protein</fullName>
    </submittedName>
</protein>
<dbReference type="SUPFAM" id="SSF54695">
    <property type="entry name" value="POZ domain"/>
    <property type="match status" value="1"/>
</dbReference>
<keyword evidence="4" id="KW-1185">Reference proteome</keyword>
<dbReference type="InterPro" id="IPR000210">
    <property type="entry name" value="BTB/POZ_dom"/>
</dbReference>
<dbReference type="PROSITE" id="PS50097">
    <property type="entry name" value="BTB"/>
    <property type="match status" value="1"/>
</dbReference>
<feature type="domain" description="BTB" evidence="2">
    <location>
        <begin position="108"/>
        <end position="176"/>
    </location>
</feature>
<dbReference type="EMBL" id="NCKV01006975">
    <property type="protein sequence ID" value="RWS23168.1"/>
    <property type="molecule type" value="Genomic_DNA"/>
</dbReference>
<evidence type="ECO:0000259" key="2">
    <source>
        <dbReference type="PROSITE" id="PS50097"/>
    </source>
</evidence>
<dbReference type="Gene3D" id="1.25.40.420">
    <property type="match status" value="1"/>
</dbReference>
<keyword evidence="1" id="KW-0732">Signal</keyword>
<dbReference type="Proteomes" id="UP000288716">
    <property type="component" value="Unassembled WGS sequence"/>
</dbReference>
<dbReference type="Gene3D" id="3.30.710.10">
    <property type="entry name" value="Potassium Channel Kv1.1, Chain A"/>
    <property type="match status" value="1"/>
</dbReference>
<comment type="caution">
    <text evidence="3">The sequence shown here is derived from an EMBL/GenBank/DDBJ whole genome shotgun (WGS) entry which is preliminary data.</text>
</comment>
<dbReference type="STRING" id="299467.A0A443S6J3"/>
<dbReference type="PANTHER" id="PTHR24413">
    <property type="entry name" value="SPECKLE-TYPE POZ PROTEIN"/>
    <property type="match status" value="1"/>
</dbReference>
<organism evidence="3 4">
    <name type="scientific">Leptotrombidium deliense</name>
    <dbReference type="NCBI Taxonomy" id="299467"/>
    <lineage>
        <taxon>Eukaryota</taxon>
        <taxon>Metazoa</taxon>
        <taxon>Ecdysozoa</taxon>
        <taxon>Arthropoda</taxon>
        <taxon>Chelicerata</taxon>
        <taxon>Arachnida</taxon>
        <taxon>Acari</taxon>
        <taxon>Acariformes</taxon>
        <taxon>Trombidiformes</taxon>
        <taxon>Prostigmata</taxon>
        <taxon>Anystina</taxon>
        <taxon>Parasitengona</taxon>
        <taxon>Trombiculoidea</taxon>
        <taxon>Trombiculidae</taxon>
        <taxon>Leptotrombidium</taxon>
    </lineage>
</organism>
<name>A0A443S6J3_9ACAR</name>
<dbReference type="SMART" id="SM00225">
    <property type="entry name" value="BTB"/>
    <property type="match status" value="1"/>
</dbReference>
<reference evidence="3 4" key="1">
    <citation type="journal article" date="2018" name="Gigascience">
        <title>Genomes of trombidid mites reveal novel predicted allergens and laterally-transferred genes associated with secondary metabolism.</title>
        <authorList>
            <person name="Dong X."/>
            <person name="Chaisiri K."/>
            <person name="Xia D."/>
            <person name="Armstrong S.D."/>
            <person name="Fang Y."/>
            <person name="Donnelly M.J."/>
            <person name="Kadowaki T."/>
            <person name="McGarry J.W."/>
            <person name="Darby A.C."/>
            <person name="Makepeace B.L."/>
        </authorList>
    </citation>
    <scope>NUCLEOTIDE SEQUENCE [LARGE SCALE GENOMIC DNA]</scope>
    <source>
        <strain evidence="3">UoL-UT</strain>
    </source>
</reference>
<evidence type="ECO:0000313" key="3">
    <source>
        <dbReference type="EMBL" id="RWS23168.1"/>
    </source>
</evidence>
<dbReference type="CDD" id="cd14733">
    <property type="entry name" value="BACK"/>
    <property type="match status" value="1"/>
</dbReference>
<feature type="chain" id="PRO_5019441465" evidence="1">
    <location>
        <begin position="23"/>
        <end position="262"/>
    </location>
</feature>